<evidence type="ECO:0000313" key="13">
    <source>
        <dbReference type="WBParaSite" id="TMUE_2000010468.1"/>
    </source>
</evidence>
<keyword evidence="5" id="KW-0862">Zinc</keyword>
<organism evidence="12 13">
    <name type="scientific">Trichuris muris</name>
    <name type="common">Mouse whipworm</name>
    <dbReference type="NCBI Taxonomy" id="70415"/>
    <lineage>
        <taxon>Eukaryota</taxon>
        <taxon>Metazoa</taxon>
        <taxon>Ecdysozoa</taxon>
        <taxon>Nematoda</taxon>
        <taxon>Enoplea</taxon>
        <taxon>Dorylaimia</taxon>
        <taxon>Trichinellida</taxon>
        <taxon>Trichuridae</taxon>
        <taxon>Trichuris</taxon>
    </lineage>
</organism>
<reference evidence="13" key="2">
    <citation type="submission" date="2019-12" db="UniProtKB">
        <authorList>
            <consortium name="WormBaseParasite"/>
        </authorList>
    </citation>
    <scope>IDENTIFICATION</scope>
</reference>
<keyword evidence="7" id="KW-0539">Nucleus</keyword>
<dbReference type="WBParaSite" id="TMUE_2000010468.2">
    <property type="protein sequence ID" value="TMUE_2000010468.2"/>
    <property type="gene ID" value="WBGene00289194"/>
</dbReference>
<keyword evidence="3" id="KW-0677">Repeat</keyword>
<dbReference type="PROSITE" id="PS51804">
    <property type="entry name" value="ZF_C2HC_LYAR"/>
    <property type="match status" value="1"/>
</dbReference>
<proteinExistence type="predicted"/>
<dbReference type="FunFam" id="3.30.1490.490:FF:000001">
    <property type="entry name" value="cell growth-regulating nucleolar protein-like"/>
    <property type="match status" value="1"/>
</dbReference>
<keyword evidence="4 8" id="KW-0863">Zinc-finger</keyword>
<evidence type="ECO:0000256" key="6">
    <source>
        <dbReference type="ARBA" id="ARBA00023054"/>
    </source>
</evidence>
<feature type="domain" description="Zinc finger C2H2 LYAR-type" evidence="10">
    <location>
        <begin position="31"/>
        <end position="58"/>
    </location>
</feature>
<dbReference type="WBParaSite" id="TMUE_2000010468.1">
    <property type="protein sequence ID" value="TMUE_2000010468.1"/>
    <property type="gene ID" value="WBGene00289194"/>
</dbReference>
<dbReference type="GO" id="GO:0006364">
    <property type="term" value="P:rRNA processing"/>
    <property type="evidence" value="ECO:0007669"/>
    <property type="project" value="TreeGrafter"/>
</dbReference>
<comment type="subcellular location">
    <subcellularLocation>
        <location evidence="1">Nucleus</location>
    </subcellularLocation>
</comment>
<dbReference type="InterPro" id="IPR058719">
    <property type="entry name" value="WHD_LYAR"/>
</dbReference>
<evidence type="ECO:0000256" key="3">
    <source>
        <dbReference type="ARBA" id="ARBA00022737"/>
    </source>
</evidence>
<dbReference type="SUPFAM" id="SSF57667">
    <property type="entry name" value="beta-beta-alpha zinc fingers"/>
    <property type="match status" value="2"/>
</dbReference>
<dbReference type="PANTHER" id="PTHR13100:SF10">
    <property type="entry name" value="CELL GROWTH-REGULATING NUCLEOLAR PROTEIN"/>
    <property type="match status" value="1"/>
</dbReference>
<feature type="compositionally biased region" description="Basic and acidic residues" evidence="9">
    <location>
        <begin position="142"/>
        <end position="198"/>
    </location>
</feature>
<dbReference type="Gene3D" id="3.30.1490.490">
    <property type="match status" value="1"/>
</dbReference>
<dbReference type="AlphaFoldDB" id="A0A5S6QTK4"/>
<dbReference type="InterPro" id="IPR039999">
    <property type="entry name" value="LYAR"/>
</dbReference>
<dbReference type="FunFam" id="1.10.10.2100:FF:000002">
    <property type="entry name" value="cell growth-regulating nucleolar protein-like"/>
    <property type="match status" value="1"/>
</dbReference>
<protein>
    <submittedName>
        <fullName evidence="13 14">Zf-LYAR domain-containing protein</fullName>
    </submittedName>
</protein>
<dbReference type="GO" id="GO:0003677">
    <property type="term" value="F:DNA binding"/>
    <property type="evidence" value="ECO:0007669"/>
    <property type="project" value="InterPro"/>
</dbReference>
<dbReference type="Pfam" id="PF25879">
    <property type="entry name" value="WHD_LYAR"/>
    <property type="match status" value="1"/>
</dbReference>
<dbReference type="Gene3D" id="1.10.10.2100">
    <property type="match status" value="1"/>
</dbReference>
<evidence type="ECO:0000256" key="7">
    <source>
        <dbReference type="ARBA" id="ARBA00023242"/>
    </source>
</evidence>
<sequence>MVFFTCNGCGEAIKKQQVEKHRQRCRRSHTVSCMDCGSDFRGSEYNGHIKCVSEREKYSGGSFQEKETKGEAKQQSWTDQVQKAIDQAKPTNFNLRRLLETLKGYTNIPRKQAKFKNFLSNSLGVRNEELVNEAWAAIAASSKDEQQQAIDENTKEETQNGATEQREASNNKRPHQEQLETSTETKKQKIEENNESKEQQLATTIEETTSNGNRKWKKKELKTTIRKILAETAERKMKLKKLRKAVVKTLSAENASEEELLACVDHFIPKCKRFIVEGKYISIAN</sequence>
<keyword evidence="2" id="KW-0479">Metal-binding</keyword>
<evidence type="ECO:0000313" key="12">
    <source>
        <dbReference type="Proteomes" id="UP000046395"/>
    </source>
</evidence>
<dbReference type="Proteomes" id="UP000046395">
    <property type="component" value="Unassembled WGS sequence"/>
</dbReference>
<evidence type="ECO:0000256" key="1">
    <source>
        <dbReference type="ARBA" id="ARBA00004123"/>
    </source>
</evidence>
<dbReference type="GO" id="GO:0005730">
    <property type="term" value="C:nucleolus"/>
    <property type="evidence" value="ECO:0007669"/>
    <property type="project" value="TreeGrafter"/>
</dbReference>
<reference evidence="12" key="1">
    <citation type="submission" date="2014-03" db="EMBL/GenBank/DDBJ databases">
        <title>The whipworm genome and dual-species transcriptomics of an intimate host-pathogen interaction.</title>
        <authorList>
            <person name="Foth B.J."/>
            <person name="Tsai I.J."/>
            <person name="Reid A.J."/>
            <person name="Bancroft A.J."/>
            <person name="Nichol S."/>
            <person name="Tracey A."/>
            <person name="Holroyd N."/>
            <person name="Cotton J.A."/>
            <person name="Stanley E.J."/>
            <person name="Zarowiecki M."/>
            <person name="Liu J.Z."/>
            <person name="Huckvale T."/>
            <person name="Cooper P.J."/>
            <person name="Grencis R.K."/>
            <person name="Berriman M."/>
        </authorList>
    </citation>
    <scope>NUCLEOTIDE SEQUENCE [LARGE SCALE GENOMIC DNA]</scope>
    <source>
        <strain evidence="12">Edinburgh</strain>
    </source>
</reference>
<dbReference type="Pfam" id="PF08790">
    <property type="entry name" value="zf-LYAR"/>
    <property type="match status" value="1"/>
</dbReference>
<evidence type="ECO:0000256" key="5">
    <source>
        <dbReference type="ARBA" id="ARBA00022833"/>
    </source>
</evidence>
<dbReference type="GO" id="GO:0008270">
    <property type="term" value="F:zinc ion binding"/>
    <property type="evidence" value="ECO:0007669"/>
    <property type="project" value="UniProtKB-KW"/>
</dbReference>
<accession>A0A5S6QTK4</accession>
<name>A0A5S6QTK4_TRIMR</name>
<evidence type="ECO:0000256" key="8">
    <source>
        <dbReference type="PROSITE-ProRule" id="PRU01145"/>
    </source>
</evidence>
<dbReference type="STRING" id="70415.A0A5S6QTK4"/>
<evidence type="ECO:0000259" key="10">
    <source>
        <dbReference type="Pfam" id="PF08790"/>
    </source>
</evidence>
<feature type="domain" description="Cell growth-regulating nucleolar protein-like winged helix" evidence="11">
    <location>
        <begin position="217"/>
        <end position="284"/>
    </location>
</feature>
<evidence type="ECO:0000256" key="4">
    <source>
        <dbReference type="ARBA" id="ARBA00022771"/>
    </source>
</evidence>
<dbReference type="GO" id="GO:0000122">
    <property type="term" value="P:negative regulation of transcription by RNA polymerase II"/>
    <property type="evidence" value="ECO:0007669"/>
    <property type="project" value="UniProtKB-ARBA"/>
</dbReference>
<evidence type="ECO:0000256" key="9">
    <source>
        <dbReference type="SAM" id="MobiDB-lite"/>
    </source>
</evidence>
<feature type="region of interest" description="Disordered" evidence="9">
    <location>
        <begin position="142"/>
        <end position="201"/>
    </location>
</feature>
<evidence type="ECO:0000313" key="14">
    <source>
        <dbReference type="WBParaSite" id="TMUE_2000010468.2"/>
    </source>
</evidence>
<dbReference type="InterPro" id="IPR014898">
    <property type="entry name" value="Znf_C2H2_LYAR"/>
</dbReference>
<keyword evidence="6" id="KW-0175">Coiled coil</keyword>
<dbReference type="InterPro" id="IPR036236">
    <property type="entry name" value="Znf_C2H2_sf"/>
</dbReference>
<evidence type="ECO:0000256" key="2">
    <source>
        <dbReference type="ARBA" id="ARBA00022723"/>
    </source>
</evidence>
<keyword evidence="12" id="KW-1185">Reference proteome</keyword>
<evidence type="ECO:0000259" key="11">
    <source>
        <dbReference type="Pfam" id="PF25879"/>
    </source>
</evidence>
<dbReference type="PANTHER" id="PTHR13100">
    <property type="entry name" value="CELL GROWTH-REGULATING NUCLEOLAR PROTEIN LYAR"/>
    <property type="match status" value="1"/>
</dbReference>